<evidence type="ECO:0000313" key="1">
    <source>
        <dbReference type="EMBL" id="APA14828.1"/>
    </source>
</evidence>
<sequence>MSLDSLLLLRSLIGVFRSNFVLPALPFAAKGFPTTDFSISVPYNFLLALLA</sequence>
<dbReference type="AlphaFoldDB" id="A0A1D9QIR9"/>
<name>A0A1D9QIR9_SCLS1</name>
<dbReference type="Proteomes" id="UP000177798">
    <property type="component" value="Chromosome 13"/>
</dbReference>
<protein>
    <submittedName>
        <fullName evidence="1">Uncharacterized protein</fullName>
    </submittedName>
</protein>
<gene>
    <name evidence="1" type="ORF">sscle_13g095980</name>
</gene>
<dbReference type="RefSeq" id="XP_001592627.1">
    <property type="nucleotide sequence ID" value="XM_001592577.1"/>
</dbReference>
<organism evidence="1 2">
    <name type="scientific">Sclerotinia sclerotiorum (strain ATCC 18683 / 1980 / Ss-1)</name>
    <name type="common">White mold</name>
    <name type="synonym">Whetzelinia sclerotiorum</name>
    <dbReference type="NCBI Taxonomy" id="665079"/>
    <lineage>
        <taxon>Eukaryota</taxon>
        <taxon>Fungi</taxon>
        <taxon>Dikarya</taxon>
        <taxon>Ascomycota</taxon>
        <taxon>Pezizomycotina</taxon>
        <taxon>Leotiomycetes</taxon>
        <taxon>Helotiales</taxon>
        <taxon>Sclerotiniaceae</taxon>
        <taxon>Sclerotinia</taxon>
    </lineage>
</organism>
<dbReference type="VEuPathDB" id="FungiDB:sscle_13g095980"/>
<accession>A0A1D9QIR9</accession>
<dbReference type="EMBL" id="CP017826">
    <property type="protein sequence ID" value="APA14828.1"/>
    <property type="molecule type" value="Genomic_DNA"/>
</dbReference>
<evidence type="ECO:0000313" key="2">
    <source>
        <dbReference type="Proteomes" id="UP000177798"/>
    </source>
</evidence>
<reference evidence="2" key="1">
    <citation type="journal article" date="2017" name="Genome Biol. Evol.">
        <title>The complete genome sequence of the phytopathogenic fungus Sclerotinia sclerotiorum reveals insights into the genome architecture of broad host range pathogens.</title>
        <authorList>
            <person name="Derbyshire M."/>
            <person name="Denton-Giles M."/>
            <person name="Hegedus D."/>
            <person name="Seifbarghy S."/>
            <person name="Rollins J."/>
            <person name="van Kan J."/>
            <person name="Seidl M.F."/>
            <person name="Faino L."/>
            <person name="Mbengue M."/>
            <person name="Navaud O."/>
            <person name="Raffaele S."/>
            <person name="Hammond-Kosack K."/>
            <person name="Heard S."/>
            <person name="Oliver R."/>
        </authorList>
    </citation>
    <scope>NUCLEOTIDE SEQUENCE [LARGE SCALE GENOMIC DNA]</scope>
    <source>
        <strain evidence="2">ATCC 18683 / 1980 / Ss-1</strain>
    </source>
</reference>
<proteinExistence type="predicted"/>
<dbReference type="KEGG" id="ssl:SS1G_06868"/>